<dbReference type="AlphaFoldDB" id="A0A1M4TSE5"/>
<dbReference type="InterPro" id="IPR001387">
    <property type="entry name" value="Cro/C1-type_HTH"/>
</dbReference>
<evidence type="ECO:0000313" key="4">
    <source>
        <dbReference type="Proteomes" id="UP000184334"/>
    </source>
</evidence>
<dbReference type="Proteomes" id="UP000184334">
    <property type="component" value="Unassembled WGS sequence"/>
</dbReference>
<evidence type="ECO:0000256" key="1">
    <source>
        <dbReference type="ARBA" id="ARBA00023125"/>
    </source>
</evidence>
<feature type="domain" description="HTH cro/C1-type" evidence="2">
    <location>
        <begin position="6"/>
        <end position="60"/>
    </location>
</feature>
<organism evidence="3 4">
    <name type="scientific">Marinitoga hydrogenitolerans (strain DSM 16785 / JCM 12826 / AT1271)</name>
    <dbReference type="NCBI Taxonomy" id="1122195"/>
    <lineage>
        <taxon>Bacteria</taxon>
        <taxon>Thermotogati</taxon>
        <taxon>Thermotogota</taxon>
        <taxon>Thermotogae</taxon>
        <taxon>Petrotogales</taxon>
        <taxon>Petrotogaceae</taxon>
        <taxon>Marinitoga</taxon>
    </lineage>
</organism>
<accession>A0A1M4TSE5</accession>
<keyword evidence="4" id="KW-1185">Reference proteome</keyword>
<dbReference type="CDD" id="cd00093">
    <property type="entry name" value="HTH_XRE"/>
    <property type="match status" value="1"/>
</dbReference>
<dbReference type="GO" id="GO:0003677">
    <property type="term" value="F:DNA binding"/>
    <property type="evidence" value="ECO:0007669"/>
    <property type="project" value="UniProtKB-KW"/>
</dbReference>
<dbReference type="SUPFAM" id="SSF47413">
    <property type="entry name" value="lambda repressor-like DNA-binding domains"/>
    <property type="match status" value="1"/>
</dbReference>
<dbReference type="SMART" id="SM00530">
    <property type="entry name" value="HTH_XRE"/>
    <property type="match status" value="1"/>
</dbReference>
<name>A0A1M4TSE5_MARH1</name>
<reference evidence="3" key="1">
    <citation type="submission" date="2016-11" db="EMBL/GenBank/DDBJ databases">
        <authorList>
            <person name="Varghese N."/>
            <person name="Submissions S."/>
        </authorList>
    </citation>
    <scope>NUCLEOTIDE SEQUENCE [LARGE SCALE GENOMIC DNA]</scope>
    <source>
        <strain evidence="3">DSM 16785</strain>
    </source>
</reference>
<protein>
    <submittedName>
        <fullName evidence="3">DNA-binding transcriptional regulator, XRE-family HTH domain</fullName>
    </submittedName>
</protein>
<proteinExistence type="predicted"/>
<dbReference type="EMBL" id="FQUI01000005">
    <property type="protein sequence ID" value="SHE47315.1"/>
    <property type="molecule type" value="Genomic_DNA"/>
</dbReference>
<dbReference type="OrthoDB" id="428540at2"/>
<evidence type="ECO:0000259" key="2">
    <source>
        <dbReference type="PROSITE" id="PS50943"/>
    </source>
</evidence>
<dbReference type="RefSeq" id="WP_072863101.1">
    <property type="nucleotide sequence ID" value="NZ_FQUI01000005.1"/>
</dbReference>
<dbReference type="PANTHER" id="PTHR46558">
    <property type="entry name" value="TRACRIPTIONAL REGULATORY PROTEIN-RELATED-RELATED"/>
    <property type="match status" value="1"/>
</dbReference>
<dbReference type="PANTHER" id="PTHR46558:SF4">
    <property type="entry name" value="DNA-BIDING PHAGE PROTEIN"/>
    <property type="match status" value="1"/>
</dbReference>
<gene>
    <name evidence="3" type="ORF">SAMN02745164_00492</name>
</gene>
<comment type="caution">
    <text evidence="3">The sequence shown here is derived from an EMBL/GenBank/DDBJ whole genome shotgun (WGS) entry which is preliminary data.</text>
</comment>
<keyword evidence="1 3" id="KW-0238">DNA-binding</keyword>
<dbReference type="Gene3D" id="1.10.260.40">
    <property type="entry name" value="lambda repressor-like DNA-binding domains"/>
    <property type="match status" value="1"/>
</dbReference>
<dbReference type="InterPro" id="IPR010982">
    <property type="entry name" value="Lambda_DNA-bd_dom_sf"/>
</dbReference>
<evidence type="ECO:0000313" key="3">
    <source>
        <dbReference type="EMBL" id="SHE47315.1"/>
    </source>
</evidence>
<sequence length="62" mass="7405">MFSDNLRRIRIENKINQRELAKKLNVTQETISYWETGKRQPTLDKLVKLSKIFNISIDDLLK</sequence>
<dbReference type="PROSITE" id="PS50943">
    <property type="entry name" value="HTH_CROC1"/>
    <property type="match status" value="1"/>
</dbReference>
<dbReference type="Pfam" id="PF01381">
    <property type="entry name" value="HTH_3"/>
    <property type="match status" value="1"/>
</dbReference>
<dbReference type="STRING" id="1122195.SAMN02745164_00492"/>